<dbReference type="SUPFAM" id="SSF53784">
    <property type="entry name" value="Phosphofructokinase"/>
    <property type="match status" value="1"/>
</dbReference>
<keyword evidence="5 9" id="KW-0418">Kinase</keyword>
<dbReference type="InterPro" id="IPR035966">
    <property type="entry name" value="PKF_sf"/>
</dbReference>
<dbReference type="Gene3D" id="3.40.50.450">
    <property type="match status" value="2"/>
</dbReference>
<evidence type="ECO:0000256" key="5">
    <source>
        <dbReference type="ARBA" id="ARBA00022777"/>
    </source>
</evidence>
<feature type="domain" description="Phosphofructokinase" evidence="8">
    <location>
        <begin position="118"/>
        <end position="221"/>
    </location>
</feature>
<sequence>MRQIRRHFLAPCTLPAGSLPQHPQIPERSGFLVSAKSMATALIANGDFSSGNSPAPVTGRVGAVYSEVQNSRLDHSPLRPPKALQHEIAKLFPCSFGQPSAMLVPGDSAELSLGQSLKIGVVLSGGQAPGGHNVISGIFDYLQSRCKGSILYGFRGGPAGIMKCKYVGGFDMICSGRDKIETPEQFKQAEETAKKLDLDGLVVIGGDDSNTNAYLLAETLGNVMIDARSTGKYYHFVRLMGRAASHITLECALQTHPNITLIGEEVAAKKQTLKNVTDYIVDAICKRTELGYNYGVILIPEGLIDFIPEVQQLIAELNEILAHEVVDEGGVWKNKLKAESLQLFELLPPAIQEQLMLERDPHGNVQVAKIETERKCLFKWLKLSWSIESRWVHIKASSKGSPHFFGYKGRCGLPSNFDSTYCYALGFAAGALLHSGKTGLISSVCGNLAASVEKWTVGGTALTSLMDVERRHGSHTFDPYALIILRRHLARDVFSLALSGAPLLSGGHV</sequence>
<organism evidence="9 10">
    <name type="scientific">Actinidia rufa</name>
    <dbReference type="NCBI Taxonomy" id="165716"/>
    <lineage>
        <taxon>Eukaryota</taxon>
        <taxon>Viridiplantae</taxon>
        <taxon>Streptophyta</taxon>
        <taxon>Embryophyta</taxon>
        <taxon>Tracheophyta</taxon>
        <taxon>Spermatophyta</taxon>
        <taxon>Magnoliopsida</taxon>
        <taxon>eudicotyledons</taxon>
        <taxon>Gunneridae</taxon>
        <taxon>Pentapetalae</taxon>
        <taxon>asterids</taxon>
        <taxon>Ericales</taxon>
        <taxon>Actinidiaceae</taxon>
        <taxon>Actinidia</taxon>
    </lineage>
</organism>
<keyword evidence="10" id="KW-1185">Reference proteome</keyword>
<evidence type="ECO:0000259" key="8">
    <source>
        <dbReference type="Pfam" id="PF00365"/>
    </source>
</evidence>
<dbReference type="PANTHER" id="PTHR43650">
    <property type="entry name" value="PYROPHOSPHATE--FRUCTOSE 6-PHOSPHATE 1-PHOSPHOTRANSFERASE"/>
    <property type="match status" value="1"/>
</dbReference>
<evidence type="ECO:0000313" key="9">
    <source>
        <dbReference type="EMBL" id="GFZ03249.1"/>
    </source>
</evidence>
<name>A0A7J0FX27_9ERIC</name>
<dbReference type="GO" id="GO:0003872">
    <property type="term" value="F:6-phosphofructokinase activity"/>
    <property type="evidence" value="ECO:0007669"/>
    <property type="project" value="InterPro"/>
</dbReference>
<dbReference type="GO" id="GO:0046872">
    <property type="term" value="F:metal ion binding"/>
    <property type="evidence" value="ECO:0007669"/>
    <property type="project" value="UniProtKB-KW"/>
</dbReference>
<dbReference type="GO" id="GO:0047334">
    <property type="term" value="F:diphosphate-fructose-6-phosphate 1-phosphotransferase activity"/>
    <property type="evidence" value="ECO:0007669"/>
    <property type="project" value="UniProtKB-ARBA"/>
</dbReference>
<dbReference type="PANTHER" id="PTHR43650:SF1">
    <property type="entry name" value="PYROPHOSPHATE--FRUCTOSE 6-PHOSPHATE 1-PHOSPHOTRANSFERASE SUBUNIT BETA 2"/>
    <property type="match status" value="1"/>
</dbReference>
<keyword evidence="2" id="KW-0021">Allosteric enzyme</keyword>
<dbReference type="Pfam" id="PF00365">
    <property type="entry name" value="PFK"/>
    <property type="match status" value="1"/>
</dbReference>
<dbReference type="AlphaFoldDB" id="A0A7J0FX27"/>
<dbReference type="GO" id="GO:0015979">
    <property type="term" value="P:photosynthesis"/>
    <property type="evidence" value="ECO:0007669"/>
    <property type="project" value="TreeGrafter"/>
</dbReference>
<dbReference type="InterPro" id="IPR000023">
    <property type="entry name" value="Phosphofructokinase_dom"/>
</dbReference>
<dbReference type="Gene3D" id="1.10.10.480">
    <property type="entry name" value="Phosphofructokinase, domain 3"/>
    <property type="match status" value="1"/>
</dbReference>
<evidence type="ECO:0000256" key="3">
    <source>
        <dbReference type="ARBA" id="ARBA00022679"/>
    </source>
</evidence>
<reference evidence="9 10" key="1">
    <citation type="submission" date="2019-07" db="EMBL/GenBank/DDBJ databases">
        <title>De Novo Assembly of kiwifruit Actinidia rufa.</title>
        <authorList>
            <person name="Sugita-Konishi S."/>
            <person name="Sato K."/>
            <person name="Mori E."/>
            <person name="Abe Y."/>
            <person name="Kisaki G."/>
            <person name="Hamano K."/>
            <person name="Suezawa K."/>
            <person name="Otani M."/>
            <person name="Fukuda T."/>
            <person name="Manabe T."/>
            <person name="Gomi K."/>
            <person name="Tabuchi M."/>
            <person name="Akimitsu K."/>
            <person name="Kataoka I."/>
        </authorList>
    </citation>
    <scope>NUCLEOTIDE SEQUENCE [LARGE SCALE GENOMIC DNA]</scope>
    <source>
        <strain evidence="10">cv. Fuchu</strain>
    </source>
</reference>
<evidence type="ECO:0000256" key="6">
    <source>
        <dbReference type="ARBA" id="ARBA00022842"/>
    </source>
</evidence>
<keyword evidence="3" id="KW-0808">Transferase</keyword>
<protein>
    <submittedName>
        <fullName evidence="9">Phosphofructokinase family protein</fullName>
    </submittedName>
</protein>
<evidence type="ECO:0000256" key="2">
    <source>
        <dbReference type="ARBA" id="ARBA00022533"/>
    </source>
</evidence>
<dbReference type="EMBL" id="BJWL01000015">
    <property type="protein sequence ID" value="GFZ03249.1"/>
    <property type="molecule type" value="Genomic_DNA"/>
</dbReference>
<dbReference type="FunFam" id="1.10.10.480:FF:000002">
    <property type="entry name" value="Pyrophosphate--fructose 6-phosphate 1-phosphotransferase subunit beta"/>
    <property type="match status" value="1"/>
</dbReference>
<dbReference type="GO" id="GO:0005829">
    <property type="term" value="C:cytosol"/>
    <property type="evidence" value="ECO:0007669"/>
    <property type="project" value="TreeGrafter"/>
</dbReference>
<comment type="caution">
    <text evidence="9">The sequence shown here is derived from an EMBL/GenBank/DDBJ whole genome shotgun (WGS) entry which is preliminary data.</text>
</comment>
<dbReference type="UniPathway" id="UPA00109">
    <property type="reaction ID" value="UER00182"/>
</dbReference>
<keyword evidence="7" id="KW-0324">Glycolysis</keyword>
<keyword evidence="6" id="KW-0460">Magnesium</keyword>
<gene>
    <name evidence="9" type="ORF">Acr_15g0018570</name>
</gene>
<accession>A0A7J0FX27</accession>
<dbReference type="OrthoDB" id="537915at2759"/>
<evidence type="ECO:0000313" key="10">
    <source>
        <dbReference type="Proteomes" id="UP000585474"/>
    </source>
</evidence>
<evidence type="ECO:0000256" key="4">
    <source>
        <dbReference type="ARBA" id="ARBA00022723"/>
    </source>
</evidence>
<evidence type="ECO:0000256" key="1">
    <source>
        <dbReference type="ARBA" id="ARBA00022490"/>
    </source>
</evidence>
<keyword evidence="4" id="KW-0479">Metal-binding</keyword>
<keyword evidence="1" id="KW-0963">Cytoplasm</keyword>
<dbReference type="Proteomes" id="UP000585474">
    <property type="component" value="Unassembled WGS sequence"/>
</dbReference>
<proteinExistence type="predicted"/>
<dbReference type="GO" id="GO:0009749">
    <property type="term" value="P:response to glucose"/>
    <property type="evidence" value="ECO:0007669"/>
    <property type="project" value="TreeGrafter"/>
</dbReference>
<evidence type="ECO:0000256" key="7">
    <source>
        <dbReference type="ARBA" id="ARBA00023152"/>
    </source>
</evidence>